<dbReference type="Pfam" id="PF00512">
    <property type="entry name" value="HisKA"/>
    <property type="match status" value="1"/>
</dbReference>
<evidence type="ECO:0000256" key="7">
    <source>
        <dbReference type="ARBA" id="ARBA00022777"/>
    </source>
</evidence>
<keyword evidence="9" id="KW-0902">Two-component regulatory system</keyword>
<evidence type="ECO:0000256" key="1">
    <source>
        <dbReference type="ARBA" id="ARBA00000085"/>
    </source>
</evidence>
<evidence type="ECO:0000256" key="5">
    <source>
        <dbReference type="ARBA" id="ARBA00022679"/>
    </source>
</evidence>
<evidence type="ECO:0000256" key="3">
    <source>
        <dbReference type="ARBA" id="ARBA00012438"/>
    </source>
</evidence>
<sequence length="423" mass="45934">MRERLVVALVGMTAAMLALYGIPRAYMLADLVTSYEERKIERAADQLAAVVDERRKTDDAVDVEFLSGFLSEAETLTYEPETGASVVAGPEPDPADDIVETRDLEDGGTLTLSRSRDLIEERISDALVPLILIGLSLVAIAAGFGYVLARRLSRPFDELAEAADRLGLGRFDVDPPHYSIPEAEAIGEALRTSSARLGELVRREREFAANASHQLRTPITALRLELEDLSMWPQTPPEVADELNRYLPELDRLSSAIDELLGLARGQRLGDASDVDLSELVSDVVARWKPIVSPDNYMVHQIDRGQVFARIVPGPVVQILDVLIENASSHGVSPVTVEAKDTGSYVEIVVADRGRRTFGNEIFNRGATRKQGDVGGLGLTIAADLASTLGGYLELVEADHTTFRLLLPGRGESGEVAVVVEQA</sequence>
<name>A0A1T4YX92_9ACTN</name>
<evidence type="ECO:0000256" key="9">
    <source>
        <dbReference type="ARBA" id="ARBA00023012"/>
    </source>
</evidence>
<dbReference type="RefSeq" id="WP_078699372.1">
    <property type="nucleotide sequence ID" value="NZ_LT796768.1"/>
</dbReference>
<evidence type="ECO:0000256" key="6">
    <source>
        <dbReference type="ARBA" id="ARBA00022692"/>
    </source>
</evidence>
<dbReference type="GO" id="GO:0005886">
    <property type="term" value="C:plasma membrane"/>
    <property type="evidence" value="ECO:0007669"/>
    <property type="project" value="UniProtKB-SubCell"/>
</dbReference>
<evidence type="ECO:0000256" key="10">
    <source>
        <dbReference type="SAM" id="Phobius"/>
    </source>
</evidence>
<keyword evidence="5" id="KW-0808">Transferase</keyword>
<feature type="domain" description="Histidine kinase" evidence="11">
    <location>
        <begin position="210"/>
        <end position="411"/>
    </location>
</feature>
<dbReference type="SUPFAM" id="SSF47384">
    <property type="entry name" value="Homodimeric domain of signal transducing histidine kinase"/>
    <property type="match status" value="1"/>
</dbReference>
<dbReference type="InterPro" id="IPR050428">
    <property type="entry name" value="TCS_sensor_his_kinase"/>
</dbReference>
<evidence type="ECO:0000313" key="14">
    <source>
        <dbReference type="Proteomes" id="UP000191040"/>
    </source>
</evidence>
<dbReference type="STRING" id="1736691.SAMN06295964_1274"/>
<reference evidence="14" key="1">
    <citation type="submission" date="2017-02" db="EMBL/GenBank/DDBJ databases">
        <authorList>
            <person name="Varghese N."/>
            <person name="Submissions S."/>
        </authorList>
    </citation>
    <scope>NUCLEOTIDE SEQUENCE [LARGE SCALE GENOMIC DNA]</scope>
    <source>
        <strain evidence="14">9H-4</strain>
    </source>
</reference>
<keyword evidence="6 10" id="KW-0812">Transmembrane</keyword>
<dbReference type="InterPro" id="IPR036097">
    <property type="entry name" value="HisK_dim/P_sf"/>
</dbReference>
<dbReference type="Gene3D" id="1.10.287.130">
    <property type="match status" value="1"/>
</dbReference>
<dbReference type="SMART" id="SM00387">
    <property type="entry name" value="HATPase_c"/>
    <property type="match status" value="1"/>
</dbReference>
<dbReference type="EMBL" id="LT796768">
    <property type="protein sequence ID" value="SKB06346.1"/>
    <property type="molecule type" value="Genomic_DNA"/>
</dbReference>
<keyword evidence="7 13" id="KW-0418">Kinase</keyword>
<feature type="domain" description="HAMP" evidence="12">
    <location>
        <begin position="150"/>
        <end position="202"/>
    </location>
</feature>
<dbReference type="InterPro" id="IPR040868">
    <property type="entry name" value="DraK_HK_N"/>
</dbReference>
<dbReference type="EC" id="2.7.13.3" evidence="3"/>
<dbReference type="PANTHER" id="PTHR45436">
    <property type="entry name" value="SENSOR HISTIDINE KINASE YKOH"/>
    <property type="match status" value="1"/>
</dbReference>
<evidence type="ECO:0000256" key="4">
    <source>
        <dbReference type="ARBA" id="ARBA00022553"/>
    </source>
</evidence>
<organism evidence="13 14">
    <name type="scientific">Aeromicrobium choanae</name>
    <dbReference type="NCBI Taxonomy" id="1736691"/>
    <lineage>
        <taxon>Bacteria</taxon>
        <taxon>Bacillati</taxon>
        <taxon>Actinomycetota</taxon>
        <taxon>Actinomycetes</taxon>
        <taxon>Propionibacteriales</taxon>
        <taxon>Nocardioidaceae</taxon>
        <taxon>Aeromicrobium</taxon>
    </lineage>
</organism>
<dbReference type="SUPFAM" id="SSF55874">
    <property type="entry name" value="ATPase domain of HSP90 chaperone/DNA topoisomerase II/histidine kinase"/>
    <property type="match status" value="1"/>
</dbReference>
<protein>
    <recommendedName>
        <fullName evidence="3">histidine kinase</fullName>
        <ecNumber evidence="3">2.7.13.3</ecNumber>
    </recommendedName>
</protein>
<evidence type="ECO:0000256" key="8">
    <source>
        <dbReference type="ARBA" id="ARBA00022989"/>
    </source>
</evidence>
<comment type="catalytic activity">
    <reaction evidence="1">
        <text>ATP + protein L-histidine = ADP + protein N-phospho-L-histidine.</text>
        <dbReference type="EC" id="2.7.13.3"/>
    </reaction>
</comment>
<dbReference type="OrthoDB" id="9786919at2"/>
<keyword evidence="4" id="KW-0597">Phosphoprotein</keyword>
<comment type="subcellular location">
    <subcellularLocation>
        <location evidence="2">Cell membrane</location>
    </subcellularLocation>
</comment>
<dbReference type="Pfam" id="PF00672">
    <property type="entry name" value="HAMP"/>
    <property type="match status" value="1"/>
</dbReference>
<dbReference type="SMART" id="SM00388">
    <property type="entry name" value="HisKA"/>
    <property type="match status" value="1"/>
</dbReference>
<dbReference type="PANTHER" id="PTHR45436:SF5">
    <property type="entry name" value="SENSOR HISTIDINE KINASE TRCS"/>
    <property type="match status" value="1"/>
</dbReference>
<dbReference type="InterPro" id="IPR003660">
    <property type="entry name" value="HAMP_dom"/>
</dbReference>
<keyword evidence="10" id="KW-0472">Membrane</keyword>
<dbReference type="GO" id="GO:0000155">
    <property type="term" value="F:phosphorelay sensor kinase activity"/>
    <property type="evidence" value="ECO:0007669"/>
    <property type="project" value="InterPro"/>
</dbReference>
<dbReference type="Gene3D" id="6.10.340.10">
    <property type="match status" value="1"/>
</dbReference>
<evidence type="ECO:0000256" key="2">
    <source>
        <dbReference type="ARBA" id="ARBA00004236"/>
    </source>
</evidence>
<evidence type="ECO:0000259" key="11">
    <source>
        <dbReference type="PROSITE" id="PS50109"/>
    </source>
</evidence>
<accession>A0A1T4YX92</accession>
<dbReference type="InterPro" id="IPR003661">
    <property type="entry name" value="HisK_dim/P_dom"/>
</dbReference>
<dbReference type="SMART" id="SM00304">
    <property type="entry name" value="HAMP"/>
    <property type="match status" value="1"/>
</dbReference>
<keyword evidence="8 10" id="KW-1133">Transmembrane helix</keyword>
<dbReference type="AlphaFoldDB" id="A0A1T4YX92"/>
<dbReference type="InterPro" id="IPR005467">
    <property type="entry name" value="His_kinase_dom"/>
</dbReference>
<feature type="transmembrane region" description="Helical" evidence="10">
    <location>
        <begin position="126"/>
        <end position="149"/>
    </location>
</feature>
<dbReference type="Proteomes" id="UP000191040">
    <property type="component" value="Chromosome I"/>
</dbReference>
<proteinExistence type="predicted"/>
<dbReference type="PROSITE" id="PS50109">
    <property type="entry name" value="HIS_KIN"/>
    <property type="match status" value="1"/>
</dbReference>
<dbReference type="PROSITE" id="PS50885">
    <property type="entry name" value="HAMP"/>
    <property type="match status" value="1"/>
</dbReference>
<evidence type="ECO:0000313" key="13">
    <source>
        <dbReference type="EMBL" id="SKB06346.1"/>
    </source>
</evidence>
<dbReference type="Pfam" id="PF18092">
    <property type="entry name" value="DraK_HK_N"/>
    <property type="match status" value="1"/>
</dbReference>
<gene>
    <name evidence="13" type="ORF">SAMN06295964_1274</name>
</gene>
<keyword evidence="14" id="KW-1185">Reference proteome</keyword>
<dbReference type="Gene3D" id="3.30.565.10">
    <property type="entry name" value="Histidine kinase-like ATPase, C-terminal domain"/>
    <property type="match status" value="1"/>
</dbReference>
<evidence type="ECO:0000259" key="12">
    <source>
        <dbReference type="PROSITE" id="PS50885"/>
    </source>
</evidence>
<dbReference type="Pfam" id="PF02518">
    <property type="entry name" value="HATPase_c"/>
    <property type="match status" value="1"/>
</dbReference>
<dbReference type="InterPro" id="IPR003594">
    <property type="entry name" value="HATPase_dom"/>
</dbReference>
<dbReference type="CDD" id="cd00082">
    <property type="entry name" value="HisKA"/>
    <property type="match status" value="1"/>
</dbReference>
<dbReference type="InterPro" id="IPR036890">
    <property type="entry name" value="HATPase_C_sf"/>
</dbReference>